<evidence type="ECO:0000259" key="19">
    <source>
        <dbReference type="PROSITE" id="PS50113"/>
    </source>
</evidence>
<feature type="domain" description="Cyclic nucleotide-binding" evidence="17">
    <location>
        <begin position="563"/>
        <end position="627"/>
    </location>
</feature>
<evidence type="ECO:0000256" key="7">
    <source>
        <dbReference type="ARBA" id="ARBA00022958"/>
    </source>
</evidence>
<dbReference type="PANTHER" id="PTHR10217">
    <property type="entry name" value="VOLTAGE AND LIGAND GATED POTASSIUM CHANNEL"/>
    <property type="match status" value="1"/>
</dbReference>
<keyword evidence="3" id="KW-0633">Potassium transport</keyword>
<keyword evidence="14" id="KW-0175">Coiled coil</keyword>
<evidence type="ECO:0000256" key="13">
    <source>
        <dbReference type="ARBA" id="ARBA00034430"/>
    </source>
</evidence>
<dbReference type="Gene3D" id="2.60.120.10">
    <property type="entry name" value="Jelly Rolls"/>
    <property type="match status" value="1"/>
</dbReference>
<evidence type="ECO:0000313" key="20">
    <source>
        <dbReference type="EMBL" id="KAK5644401.1"/>
    </source>
</evidence>
<dbReference type="InterPro" id="IPR018490">
    <property type="entry name" value="cNMP-bd_dom_sf"/>
</dbReference>
<feature type="domain" description="PAC" evidence="19">
    <location>
        <begin position="93"/>
        <end position="145"/>
    </location>
</feature>
<dbReference type="GO" id="GO:0005886">
    <property type="term" value="C:plasma membrane"/>
    <property type="evidence" value="ECO:0007669"/>
    <property type="project" value="TreeGrafter"/>
</dbReference>
<evidence type="ECO:0000256" key="1">
    <source>
        <dbReference type="ARBA" id="ARBA00004141"/>
    </source>
</evidence>
<feature type="coiled-coil region" evidence="14">
    <location>
        <begin position="825"/>
        <end position="852"/>
    </location>
</feature>
<dbReference type="SMART" id="SM00086">
    <property type="entry name" value="PAC"/>
    <property type="match status" value="1"/>
</dbReference>
<proteinExistence type="predicted"/>
<dbReference type="SUPFAM" id="SSF55785">
    <property type="entry name" value="PYP-like sensor domain (PAS domain)"/>
    <property type="match status" value="1"/>
</dbReference>
<feature type="domain" description="PAS" evidence="18">
    <location>
        <begin position="42"/>
        <end position="90"/>
    </location>
</feature>
<dbReference type="FunFam" id="1.10.1200.260:FF:000002">
    <property type="entry name" value="Potassium voltage-gated channel subfamily H member 8"/>
    <property type="match status" value="1"/>
</dbReference>
<evidence type="ECO:0000256" key="10">
    <source>
        <dbReference type="ARBA" id="ARBA00023136"/>
    </source>
</evidence>
<evidence type="ECO:0000256" key="2">
    <source>
        <dbReference type="ARBA" id="ARBA00022448"/>
    </source>
</evidence>
<keyword evidence="8 16" id="KW-1133">Transmembrane helix</keyword>
<evidence type="ECO:0000256" key="12">
    <source>
        <dbReference type="ARBA" id="ARBA00023303"/>
    </source>
</evidence>
<sequence>MPARRGLLAPQNTFLDTIATRFDGTHSNFVLGNAQVPTLYPIVYCSDGFCELTGFTRAQIMQKGCACKFLHGSETKDEHKSQIDKALESKNELKVEVIFYKRNGTPFWCLLDVVPIKNEKREVVLFLASHKDITHTKMAELSESEFIDSAAVLGARFRGADSCLLADANGNLDPEAPPANSGRRRSRAVLYQLSGHYKQDKIKTKLKLNNNLLSSTAAPLPEYKTTSAKKSRFILSHYGTFKTCWDWLILMATFYVAVVVPYNASFVNSGRPSVIMDVVVEGLFFLDILLNFRTTFVSCKGEVVSNWKAISLNYLRTWFIVDLFAALPFDLLYALYGGEKSGPSHTHLIKLTRLLRLARLLQKMDRYSQYSAMILTLLMLSFTLVAHWLACLWYVIADKEKDRNDNNWDLGWIHNLAEKLKISVENVSHADSYVTALYFTCSSLTSVGFGNVSANTTNEKIFSICTMLIGALMHAVVFGNVTAIIQRMYSRRSLYQTKWRDLKDFLTLHQIPKELKQRIQDYFQTMWSLNHGIDIQETLREFPEELRGDVSMHLHREILQLPIFEGASQGCLKLLSLHIRANFCAPGEYLIHRGDALNYIYYICNGSMEVVQNNMVVAILGKGDLVGSDISIQLQFYANNPGSNVGGGAVSTDCIIKSSSDVRALTYCDLKCLHTPGLIEVLRLYPEYQQEFANDIQHDLTFNVREGYEAEQESDVNGVPSLTLPSISEDDENAHEDSEISPLSPNRSPIHAMNNSPRHAKFSLRLQEYHESTPKNRQRIGGAATNHLAFLRERVERQRSVVVPSHNSNTTGSLEGLNCELRNDVENTRNSVERLDNQVISLHQDVAALSAEVRNAIQALQEMATPTSETFKSYPAHSNPNITRFPHNDSNPNGILARSSSHPPEMFCWEDPIMHGAPQRHGITSFVDEATQTDTDTLFYQYVTDNPHKILIMLGLDPDKVDYVLCKSNIKKSHTFPNDMFKKIWDDTTGDKSKADDRNVGVINNVKNQRGCPFFGILQMYIRL</sequence>
<evidence type="ECO:0000256" key="14">
    <source>
        <dbReference type="SAM" id="Coils"/>
    </source>
</evidence>
<evidence type="ECO:0000256" key="16">
    <source>
        <dbReference type="SAM" id="Phobius"/>
    </source>
</evidence>
<evidence type="ECO:0000256" key="5">
    <source>
        <dbReference type="ARBA" id="ARBA00022826"/>
    </source>
</evidence>
<dbReference type="InterPro" id="IPR005821">
    <property type="entry name" value="Ion_trans_dom"/>
</dbReference>
<dbReference type="CDD" id="cd00038">
    <property type="entry name" value="CAP_ED"/>
    <property type="match status" value="1"/>
</dbReference>
<dbReference type="NCBIfam" id="TIGR00229">
    <property type="entry name" value="sensory_box"/>
    <property type="match status" value="1"/>
</dbReference>
<keyword evidence="2" id="KW-0813">Transport</keyword>
<evidence type="ECO:0000256" key="9">
    <source>
        <dbReference type="ARBA" id="ARBA00023065"/>
    </source>
</evidence>
<dbReference type="InterPro" id="IPR003938">
    <property type="entry name" value="K_chnl_volt-dep_EAG/ELK/ERG"/>
</dbReference>
<dbReference type="PROSITE" id="PS50042">
    <property type="entry name" value="CNMP_BINDING_3"/>
    <property type="match status" value="1"/>
</dbReference>
<protein>
    <recommendedName>
        <fullName evidence="22">Potassium voltage-gated channel subfamily H member 8</fullName>
    </recommendedName>
</protein>
<keyword evidence="9" id="KW-0406">Ion transport</keyword>
<organism evidence="20 21">
    <name type="scientific">Pyrocoelia pectoralis</name>
    <dbReference type="NCBI Taxonomy" id="417401"/>
    <lineage>
        <taxon>Eukaryota</taxon>
        <taxon>Metazoa</taxon>
        <taxon>Ecdysozoa</taxon>
        <taxon>Arthropoda</taxon>
        <taxon>Hexapoda</taxon>
        <taxon>Insecta</taxon>
        <taxon>Pterygota</taxon>
        <taxon>Neoptera</taxon>
        <taxon>Endopterygota</taxon>
        <taxon>Coleoptera</taxon>
        <taxon>Polyphaga</taxon>
        <taxon>Elateriformia</taxon>
        <taxon>Elateroidea</taxon>
        <taxon>Lampyridae</taxon>
        <taxon>Lampyrinae</taxon>
        <taxon>Pyrocoelia</taxon>
    </lineage>
</organism>
<evidence type="ECO:0008006" key="22">
    <source>
        <dbReference type="Google" id="ProtNLM"/>
    </source>
</evidence>
<comment type="caution">
    <text evidence="20">The sequence shown here is derived from an EMBL/GenBank/DDBJ whole genome shotgun (WGS) entry which is preliminary data.</text>
</comment>
<feature type="region of interest" description="Disordered" evidence="15">
    <location>
        <begin position="709"/>
        <end position="755"/>
    </location>
</feature>
<evidence type="ECO:0000256" key="4">
    <source>
        <dbReference type="ARBA" id="ARBA00022692"/>
    </source>
</evidence>
<dbReference type="SMART" id="SM00100">
    <property type="entry name" value="cNMP"/>
    <property type="match status" value="1"/>
</dbReference>
<dbReference type="PRINTS" id="PR01463">
    <property type="entry name" value="EAGCHANLFMLY"/>
</dbReference>
<dbReference type="PROSITE" id="PS50113">
    <property type="entry name" value="PAC"/>
    <property type="match status" value="1"/>
</dbReference>
<dbReference type="GO" id="GO:0034702">
    <property type="term" value="C:monoatomic ion channel complex"/>
    <property type="evidence" value="ECO:0007669"/>
    <property type="project" value="UniProtKB-KW"/>
</dbReference>
<dbReference type="PANTHER" id="PTHR10217:SF637">
    <property type="entry name" value="EAG-LIKE K[+] CHANNEL, ISOFORM A"/>
    <property type="match status" value="1"/>
</dbReference>
<dbReference type="Gene3D" id="3.30.450.20">
    <property type="entry name" value="PAS domain"/>
    <property type="match status" value="1"/>
</dbReference>
<dbReference type="Proteomes" id="UP001329430">
    <property type="component" value="Chromosome 4"/>
</dbReference>
<dbReference type="PROSITE" id="PS50112">
    <property type="entry name" value="PAS"/>
    <property type="match status" value="1"/>
</dbReference>
<feature type="transmembrane region" description="Helical" evidence="16">
    <location>
        <begin position="372"/>
        <end position="396"/>
    </location>
</feature>
<dbReference type="PRINTS" id="PR01465">
    <property type="entry name" value="ELKCHANNEL"/>
</dbReference>
<dbReference type="InterPro" id="IPR050818">
    <property type="entry name" value="KCNH_animal-type"/>
</dbReference>
<dbReference type="EMBL" id="JAVRBK010000004">
    <property type="protein sequence ID" value="KAK5644401.1"/>
    <property type="molecule type" value="Genomic_DNA"/>
</dbReference>
<evidence type="ECO:0000259" key="18">
    <source>
        <dbReference type="PROSITE" id="PS50112"/>
    </source>
</evidence>
<evidence type="ECO:0000256" key="8">
    <source>
        <dbReference type="ARBA" id="ARBA00022989"/>
    </source>
</evidence>
<dbReference type="InterPro" id="IPR000014">
    <property type="entry name" value="PAS"/>
</dbReference>
<dbReference type="AlphaFoldDB" id="A0AAN7VFY7"/>
<keyword evidence="4 16" id="KW-0812">Transmembrane</keyword>
<dbReference type="InterPro" id="IPR003950">
    <property type="entry name" value="K_chnl_volt-dep_ELK"/>
</dbReference>
<dbReference type="InterPro" id="IPR000595">
    <property type="entry name" value="cNMP-bd_dom"/>
</dbReference>
<keyword evidence="12" id="KW-0407">Ion channel</keyword>
<keyword evidence="10 16" id="KW-0472">Membrane</keyword>
<evidence type="ECO:0000256" key="11">
    <source>
        <dbReference type="ARBA" id="ARBA00023180"/>
    </source>
</evidence>
<dbReference type="InterPro" id="IPR001610">
    <property type="entry name" value="PAC"/>
</dbReference>
<dbReference type="Pfam" id="PF13426">
    <property type="entry name" value="PAS_9"/>
    <property type="match status" value="1"/>
</dbReference>
<dbReference type="GO" id="GO:0005249">
    <property type="term" value="F:voltage-gated potassium channel activity"/>
    <property type="evidence" value="ECO:0007669"/>
    <property type="project" value="InterPro"/>
</dbReference>
<dbReference type="FunFam" id="1.10.287.70:FF:000145">
    <property type="entry name" value="Eag-like K[+] channel, isoform B"/>
    <property type="match status" value="1"/>
</dbReference>
<feature type="transmembrane region" description="Helical" evidence="16">
    <location>
        <begin position="245"/>
        <end position="262"/>
    </location>
</feature>
<dbReference type="InterPro" id="IPR014710">
    <property type="entry name" value="RmlC-like_jellyroll"/>
</dbReference>
<evidence type="ECO:0000259" key="17">
    <source>
        <dbReference type="PROSITE" id="PS50042"/>
    </source>
</evidence>
<dbReference type="GO" id="GO:0042391">
    <property type="term" value="P:regulation of membrane potential"/>
    <property type="evidence" value="ECO:0007669"/>
    <property type="project" value="TreeGrafter"/>
</dbReference>
<dbReference type="CDD" id="cd00130">
    <property type="entry name" value="PAS"/>
    <property type="match status" value="1"/>
</dbReference>
<gene>
    <name evidence="20" type="ORF">RI129_005701</name>
</gene>
<dbReference type="FunFam" id="2.60.120.10:FF:000097">
    <property type="entry name" value="Eag-like K[+] channel, isoform B"/>
    <property type="match status" value="1"/>
</dbReference>
<accession>A0AAN7VFY7</accession>
<dbReference type="Pfam" id="PF00520">
    <property type="entry name" value="Ion_trans"/>
    <property type="match status" value="1"/>
</dbReference>
<keyword evidence="21" id="KW-1185">Reference proteome</keyword>
<keyword evidence="6" id="KW-0851">Voltage-gated channel</keyword>
<comment type="catalytic activity">
    <reaction evidence="13">
        <text>K(+)(in) = K(+)(out)</text>
        <dbReference type="Rhea" id="RHEA:29463"/>
        <dbReference type="ChEBI" id="CHEBI:29103"/>
    </reaction>
</comment>
<dbReference type="SUPFAM" id="SSF51206">
    <property type="entry name" value="cAMP-binding domain-like"/>
    <property type="match status" value="1"/>
</dbReference>
<evidence type="ECO:0000313" key="21">
    <source>
        <dbReference type="Proteomes" id="UP001329430"/>
    </source>
</evidence>
<dbReference type="InterPro" id="IPR000700">
    <property type="entry name" value="PAS-assoc_C"/>
</dbReference>
<keyword evidence="11" id="KW-0325">Glycoprotein</keyword>
<keyword evidence="7" id="KW-0630">Potassium</keyword>
<dbReference type="Gene3D" id="1.10.1200.260">
    <property type="match status" value="1"/>
</dbReference>
<feature type="transmembrane region" description="Helical" evidence="16">
    <location>
        <begin position="461"/>
        <end position="485"/>
    </location>
</feature>
<evidence type="ECO:0000256" key="6">
    <source>
        <dbReference type="ARBA" id="ARBA00022882"/>
    </source>
</evidence>
<reference evidence="20 21" key="1">
    <citation type="journal article" date="2024" name="Insects">
        <title>An Improved Chromosome-Level Genome Assembly of the Firefly Pyrocoelia pectoralis.</title>
        <authorList>
            <person name="Fu X."/>
            <person name="Meyer-Rochow V.B."/>
            <person name="Ballantyne L."/>
            <person name="Zhu X."/>
        </authorList>
    </citation>
    <scope>NUCLEOTIDE SEQUENCE [LARGE SCALE GENOMIC DNA]</scope>
    <source>
        <strain evidence="20">XCY_ONT2</strain>
    </source>
</reference>
<dbReference type="SUPFAM" id="SSF81324">
    <property type="entry name" value="Voltage-gated potassium channels"/>
    <property type="match status" value="1"/>
</dbReference>
<keyword evidence="5" id="KW-0631">Potassium channel</keyword>
<name>A0AAN7VFY7_9COLE</name>
<dbReference type="Gene3D" id="1.10.287.70">
    <property type="match status" value="1"/>
</dbReference>
<feature type="compositionally biased region" description="Polar residues" evidence="15">
    <location>
        <begin position="741"/>
        <end position="755"/>
    </location>
</feature>
<evidence type="ECO:0000256" key="3">
    <source>
        <dbReference type="ARBA" id="ARBA00022538"/>
    </source>
</evidence>
<dbReference type="InterPro" id="IPR035965">
    <property type="entry name" value="PAS-like_dom_sf"/>
</dbReference>
<comment type="subcellular location">
    <subcellularLocation>
        <location evidence="1">Membrane</location>
        <topology evidence="1">Multi-pass membrane protein</topology>
    </subcellularLocation>
</comment>
<evidence type="ECO:0000256" key="15">
    <source>
        <dbReference type="SAM" id="MobiDB-lite"/>
    </source>
</evidence>
<dbReference type="FunFam" id="3.30.450.20:FF:000001">
    <property type="entry name" value="Potassium voltage-gated channel subfamily H member 7"/>
    <property type="match status" value="1"/>
</dbReference>